<evidence type="ECO:0000256" key="2">
    <source>
        <dbReference type="ARBA" id="ARBA00023015"/>
    </source>
</evidence>
<dbReference type="PANTHER" id="PTHR43133:SF45">
    <property type="entry name" value="RNA POLYMERASE ECF-TYPE SIGMA FACTOR"/>
    <property type="match status" value="1"/>
</dbReference>
<dbReference type="Gene3D" id="1.10.10.10">
    <property type="entry name" value="Winged helix-like DNA-binding domain superfamily/Winged helix DNA-binding domain"/>
    <property type="match status" value="1"/>
</dbReference>
<keyword evidence="3" id="KW-0731">Sigma factor</keyword>
<dbReference type="InterPro" id="IPR014284">
    <property type="entry name" value="RNA_pol_sigma-70_dom"/>
</dbReference>
<feature type="domain" description="RNA polymerase sigma-70 region 2" evidence="5">
    <location>
        <begin position="13"/>
        <end position="73"/>
    </location>
</feature>
<reference evidence="7 8" key="1">
    <citation type="submission" date="2017-04" db="EMBL/GenBank/DDBJ databases">
        <title>A new member of the family Flavobacteriaceae isolated from ascidians.</title>
        <authorList>
            <person name="Chen L."/>
        </authorList>
    </citation>
    <scope>NUCLEOTIDE SEQUENCE [LARGE SCALE GENOMIC DNA]</scope>
    <source>
        <strain evidence="7 8">HQA918</strain>
    </source>
</reference>
<dbReference type="Gene3D" id="1.10.1740.10">
    <property type="match status" value="1"/>
</dbReference>
<dbReference type="Pfam" id="PF08281">
    <property type="entry name" value="Sigma70_r4_2"/>
    <property type="match status" value="1"/>
</dbReference>
<keyword evidence="2" id="KW-0805">Transcription regulation</keyword>
<organism evidence="7 8">
    <name type="scientific">Sediminicola luteus</name>
    <dbReference type="NCBI Taxonomy" id="319238"/>
    <lineage>
        <taxon>Bacteria</taxon>
        <taxon>Pseudomonadati</taxon>
        <taxon>Bacteroidota</taxon>
        <taxon>Flavobacteriia</taxon>
        <taxon>Flavobacteriales</taxon>
        <taxon>Flavobacteriaceae</taxon>
        <taxon>Sediminicola</taxon>
    </lineage>
</organism>
<evidence type="ECO:0000256" key="4">
    <source>
        <dbReference type="ARBA" id="ARBA00023163"/>
    </source>
</evidence>
<keyword evidence="8" id="KW-1185">Reference proteome</keyword>
<evidence type="ECO:0000259" key="6">
    <source>
        <dbReference type="Pfam" id="PF08281"/>
    </source>
</evidence>
<accession>A0A2A4G530</accession>
<dbReference type="GO" id="GO:0003677">
    <property type="term" value="F:DNA binding"/>
    <property type="evidence" value="ECO:0007669"/>
    <property type="project" value="InterPro"/>
</dbReference>
<dbReference type="NCBIfam" id="TIGR02937">
    <property type="entry name" value="sigma70-ECF"/>
    <property type="match status" value="1"/>
</dbReference>
<evidence type="ECO:0000256" key="1">
    <source>
        <dbReference type="ARBA" id="ARBA00010641"/>
    </source>
</evidence>
<keyword evidence="4" id="KW-0804">Transcription</keyword>
<feature type="domain" description="RNA polymerase sigma factor 70 region 4 type 2" evidence="6">
    <location>
        <begin position="107"/>
        <end position="157"/>
    </location>
</feature>
<dbReference type="InterPro" id="IPR036388">
    <property type="entry name" value="WH-like_DNA-bd_sf"/>
</dbReference>
<dbReference type="InterPro" id="IPR013324">
    <property type="entry name" value="RNA_pol_sigma_r3/r4-like"/>
</dbReference>
<dbReference type="SUPFAM" id="SSF88659">
    <property type="entry name" value="Sigma3 and sigma4 domains of RNA polymerase sigma factors"/>
    <property type="match status" value="1"/>
</dbReference>
<dbReference type="Proteomes" id="UP000219559">
    <property type="component" value="Unassembled WGS sequence"/>
</dbReference>
<dbReference type="InterPro" id="IPR013249">
    <property type="entry name" value="RNA_pol_sigma70_r4_t2"/>
</dbReference>
<dbReference type="AlphaFoldDB" id="A0A2A4G530"/>
<proteinExistence type="inferred from homology"/>
<evidence type="ECO:0000256" key="3">
    <source>
        <dbReference type="ARBA" id="ARBA00023082"/>
    </source>
</evidence>
<dbReference type="OrthoDB" id="9780326at2"/>
<dbReference type="SUPFAM" id="SSF88946">
    <property type="entry name" value="Sigma2 domain of RNA polymerase sigma factors"/>
    <property type="match status" value="1"/>
</dbReference>
<dbReference type="InterPro" id="IPR007627">
    <property type="entry name" value="RNA_pol_sigma70_r2"/>
</dbReference>
<dbReference type="InterPro" id="IPR039425">
    <property type="entry name" value="RNA_pol_sigma-70-like"/>
</dbReference>
<name>A0A2A4G530_9FLAO</name>
<evidence type="ECO:0000313" key="8">
    <source>
        <dbReference type="Proteomes" id="UP000219559"/>
    </source>
</evidence>
<evidence type="ECO:0000313" key="7">
    <source>
        <dbReference type="EMBL" id="PCE64069.1"/>
    </source>
</evidence>
<dbReference type="GO" id="GO:0006352">
    <property type="term" value="P:DNA-templated transcription initiation"/>
    <property type="evidence" value="ECO:0007669"/>
    <property type="project" value="InterPro"/>
</dbReference>
<dbReference type="GO" id="GO:0016987">
    <property type="term" value="F:sigma factor activity"/>
    <property type="evidence" value="ECO:0007669"/>
    <property type="project" value="UniProtKB-KW"/>
</dbReference>
<evidence type="ECO:0008006" key="9">
    <source>
        <dbReference type="Google" id="ProtNLM"/>
    </source>
</evidence>
<dbReference type="InterPro" id="IPR013325">
    <property type="entry name" value="RNA_pol_sigma_r2"/>
</dbReference>
<comment type="caution">
    <text evidence="7">The sequence shown here is derived from an EMBL/GenBank/DDBJ whole genome shotgun (WGS) entry which is preliminary data.</text>
</comment>
<gene>
    <name evidence="7" type="ORF">B7P33_12580</name>
</gene>
<dbReference type="Pfam" id="PF04542">
    <property type="entry name" value="Sigma70_r2"/>
    <property type="match status" value="1"/>
</dbReference>
<dbReference type="RefSeq" id="WP_097442791.1">
    <property type="nucleotide sequence ID" value="NZ_NBWU01000004.1"/>
</dbReference>
<evidence type="ECO:0000259" key="5">
    <source>
        <dbReference type="Pfam" id="PF04542"/>
    </source>
</evidence>
<comment type="similarity">
    <text evidence="1">Belongs to the sigma-70 factor family. ECF subfamily.</text>
</comment>
<dbReference type="EMBL" id="NBWU01000004">
    <property type="protein sequence ID" value="PCE64069.1"/>
    <property type="molecule type" value="Genomic_DNA"/>
</dbReference>
<sequence>MQEQIESQLKRLLNDHKQSLYRICKVYAVNPMEPKDLFQEVIIEIWRALPRYKEDAKLHTWAYTIALRVCSRKKAQYDKKDNLRLNALTVIPVSLPQEDEVQERTKALYQCIGHLAEKERQLIILHLEGLAYRDMASVSGITENHVAVKMKRIRKKLLACLTPKSK</sequence>
<dbReference type="PANTHER" id="PTHR43133">
    <property type="entry name" value="RNA POLYMERASE ECF-TYPE SIGMA FACTO"/>
    <property type="match status" value="1"/>
</dbReference>
<protein>
    <recommendedName>
        <fullName evidence="9">RNA polymerase subunit sigma-70</fullName>
    </recommendedName>
</protein>